<keyword evidence="3" id="KW-1185">Reference proteome</keyword>
<dbReference type="InterPro" id="IPR000182">
    <property type="entry name" value="GNAT_dom"/>
</dbReference>
<evidence type="ECO:0000313" key="3">
    <source>
        <dbReference type="Proteomes" id="UP000075613"/>
    </source>
</evidence>
<dbReference type="Gene3D" id="3.40.630.30">
    <property type="match status" value="1"/>
</dbReference>
<proteinExistence type="predicted"/>
<dbReference type="SUPFAM" id="SSF55729">
    <property type="entry name" value="Acyl-CoA N-acyltransferases (Nat)"/>
    <property type="match status" value="1"/>
</dbReference>
<reference evidence="2 3" key="1">
    <citation type="journal article" date="2015" name="Int. J. Syst. Evol. Microbiol.">
        <title>Burkholderia monticola sp. nov., isolated from mountain soil.</title>
        <authorList>
            <person name="Baek I."/>
            <person name="Seo B."/>
            <person name="Lee I."/>
            <person name="Yi H."/>
            <person name="Chun J."/>
        </authorList>
    </citation>
    <scope>NUCLEOTIDE SEQUENCE [LARGE SCALE GENOMIC DNA]</scope>
    <source>
        <strain evidence="2 3">JC2948</strain>
    </source>
</reference>
<organism evidence="2 3">
    <name type="scientific">Paraburkholderia monticola</name>
    <dbReference type="NCBI Taxonomy" id="1399968"/>
    <lineage>
        <taxon>Bacteria</taxon>
        <taxon>Pseudomonadati</taxon>
        <taxon>Pseudomonadota</taxon>
        <taxon>Betaproteobacteria</taxon>
        <taxon>Burkholderiales</taxon>
        <taxon>Burkholderiaceae</taxon>
        <taxon>Paraburkholderia</taxon>
    </lineage>
</organism>
<dbReference type="PROSITE" id="PS51186">
    <property type="entry name" value="GNAT"/>
    <property type="match status" value="1"/>
</dbReference>
<dbReference type="AlphaFoldDB" id="A0A149Q1J0"/>
<dbReference type="GO" id="GO:0016747">
    <property type="term" value="F:acyltransferase activity, transferring groups other than amino-acyl groups"/>
    <property type="evidence" value="ECO:0007669"/>
    <property type="project" value="InterPro"/>
</dbReference>
<dbReference type="STRING" id="1399968.CI15_00975"/>
<evidence type="ECO:0000313" key="2">
    <source>
        <dbReference type="EMBL" id="KXU91188.1"/>
    </source>
</evidence>
<dbReference type="EMBL" id="LRBG01000001">
    <property type="protein sequence ID" value="KXU91188.1"/>
    <property type="molecule type" value="Genomic_DNA"/>
</dbReference>
<feature type="domain" description="N-acetyltransferase" evidence="1">
    <location>
        <begin position="25"/>
        <end position="179"/>
    </location>
</feature>
<evidence type="ECO:0000259" key="1">
    <source>
        <dbReference type="PROSITE" id="PS51186"/>
    </source>
</evidence>
<dbReference type="Proteomes" id="UP000075613">
    <property type="component" value="Unassembled WGS sequence"/>
</dbReference>
<sequence length="179" mass="20072">MVVGELDMSAQANRYWWLAGDGTKVLLRPIDPRDFELERDFVRGLSRTTRYLRLLSGRQPSTDEIRRWTEIDRSREGAVIATVRMDGLERQIGVARYAAQPGEREAEIAIVLSDAWQGHGLGVTLLASLIELARQSGMIRLFGTTLSENAAMIALGRRLGFRPSRQRGAAYLTELSLDL</sequence>
<dbReference type="InterPro" id="IPR016181">
    <property type="entry name" value="Acyl_CoA_acyltransferase"/>
</dbReference>
<protein>
    <recommendedName>
        <fullName evidence="1">N-acetyltransferase domain-containing protein</fullName>
    </recommendedName>
</protein>
<name>A0A149Q1J0_9BURK</name>
<gene>
    <name evidence="2" type="ORF">CI15_00975</name>
</gene>
<dbReference type="Pfam" id="PF13302">
    <property type="entry name" value="Acetyltransf_3"/>
    <property type="match status" value="1"/>
</dbReference>
<accession>A0A149Q1J0</accession>
<comment type="caution">
    <text evidence="2">The sequence shown here is derived from an EMBL/GenBank/DDBJ whole genome shotgun (WGS) entry which is preliminary data.</text>
</comment>